<protein>
    <submittedName>
        <fullName evidence="5">Plasmid replication protein</fullName>
    </submittedName>
</protein>
<dbReference type="Proteomes" id="UP001139179">
    <property type="component" value="Unassembled WGS sequence"/>
</dbReference>
<evidence type="ECO:0000313" key="5">
    <source>
        <dbReference type="EMBL" id="MCM3716062.1"/>
    </source>
</evidence>
<dbReference type="GO" id="GO:0005737">
    <property type="term" value="C:cytoplasm"/>
    <property type="evidence" value="ECO:0007669"/>
    <property type="project" value="TreeGrafter"/>
</dbReference>
<dbReference type="Pfam" id="PF00091">
    <property type="entry name" value="Tubulin"/>
    <property type="match status" value="1"/>
</dbReference>
<dbReference type="PANTHER" id="PTHR30314">
    <property type="entry name" value="CELL DIVISION PROTEIN FTSZ-RELATED"/>
    <property type="match status" value="1"/>
</dbReference>
<evidence type="ECO:0000256" key="2">
    <source>
        <dbReference type="ARBA" id="ARBA00023134"/>
    </source>
</evidence>
<proteinExistence type="predicted"/>
<dbReference type="InterPro" id="IPR003008">
    <property type="entry name" value="Tubulin_FtsZ_GTPase"/>
</dbReference>
<name>A0A9X2IR30_9BACI</name>
<keyword evidence="2" id="KW-0342">GTP-binding</keyword>
<dbReference type="GO" id="GO:0005525">
    <property type="term" value="F:GTP binding"/>
    <property type="evidence" value="ECO:0007669"/>
    <property type="project" value="UniProtKB-KW"/>
</dbReference>
<dbReference type="GO" id="GO:0032153">
    <property type="term" value="C:cell division site"/>
    <property type="evidence" value="ECO:0007669"/>
    <property type="project" value="TreeGrafter"/>
</dbReference>
<dbReference type="GO" id="GO:0003924">
    <property type="term" value="F:GTPase activity"/>
    <property type="evidence" value="ECO:0007669"/>
    <property type="project" value="InterPro"/>
</dbReference>
<dbReference type="Gene3D" id="3.40.50.1440">
    <property type="entry name" value="Tubulin/FtsZ, GTPase domain"/>
    <property type="match status" value="1"/>
</dbReference>
<dbReference type="GO" id="GO:0051301">
    <property type="term" value="P:cell division"/>
    <property type="evidence" value="ECO:0007669"/>
    <property type="project" value="TreeGrafter"/>
</dbReference>
<evidence type="ECO:0000259" key="4">
    <source>
        <dbReference type="SMART" id="SM00864"/>
    </source>
</evidence>
<comment type="caution">
    <text evidence="5">The sequence shown here is derived from an EMBL/GenBank/DDBJ whole genome shotgun (WGS) entry which is preliminary data.</text>
</comment>
<dbReference type="InterPro" id="IPR045061">
    <property type="entry name" value="FtsZ/CetZ"/>
</dbReference>
<dbReference type="InterPro" id="IPR049364">
    <property type="entry name" value="TubZ_C"/>
</dbReference>
<feature type="compositionally biased region" description="Polar residues" evidence="3">
    <location>
        <begin position="419"/>
        <end position="428"/>
    </location>
</feature>
<evidence type="ECO:0000256" key="1">
    <source>
        <dbReference type="ARBA" id="ARBA00022741"/>
    </source>
</evidence>
<evidence type="ECO:0000256" key="3">
    <source>
        <dbReference type="SAM" id="MobiDB-lite"/>
    </source>
</evidence>
<accession>A0A9X2IR30</accession>
<reference evidence="5" key="1">
    <citation type="submission" date="2022-05" db="EMBL/GenBank/DDBJ databases">
        <title>Comparative Genomics of Spacecraft Associated Microbes.</title>
        <authorList>
            <person name="Tran M.T."/>
            <person name="Wright A."/>
            <person name="Seuylemezian A."/>
            <person name="Eisen J."/>
            <person name="Coil D."/>
        </authorList>
    </citation>
    <scope>NUCLEOTIDE SEQUENCE</scope>
    <source>
        <strain evidence="5">214.1.1</strain>
    </source>
</reference>
<dbReference type="RefSeq" id="WP_251224741.1">
    <property type="nucleotide sequence ID" value="NZ_JAMBOL010000027.1"/>
</dbReference>
<dbReference type="AlphaFoldDB" id="A0A9X2IR30"/>
<dbReference type="SUPFAM" id="SSF52490">
    <property type="entry name" value="Tubulin nucleotide-binding domain-like"/>
    <property type="match status" value="1"/>
</dbReference>
<keyword evidence="1" id="KW-0547">Nucleotide-binding</keyword>
<dbReference type="InterPro" id="IPR036525">
    <property type="entry name" value="Tubulin/FtsZ_GTPase_sf"/>
</dbReference>
<dbReference type="PANTHER" id="PTHR30314:SF3">
    <property type="entry name" value="MITOCHONDRIAL DIVISION PROTEIN FSZA"/>
    <property type="match status" value="1"/>
</dbReference>
<dbReference type="EMBL" id="JAMBOL010000027">
    <property type="protein sequence ID" value="MCM3716062.1"/>
    <property type="molecule type" value="Genomic_DNA"/>
</dbReference>
<dbReference type="SMART" id="SM00864">
    <property type="entry name" value="Tubulin"/>
    <property type="match status" value="1"/>
</dbReference>
<dbReference type="Pfam" id="PF21493">
    <property type="entry name" value="TubZ_C"/>
    <property type="match status" value="1"/>
</dbReference>
<sequence length="439" mass="48589">MIVSGKNDTQGLQQQLLRDSNVDISMKFGFLGLGMGGCSIAAACADIEMAKTNYRFPYSALLVNTNKVDLDKIETKNSLIRKLLVGNGKGAGRNPSVGEQIFRENQEAIKNEILTQFKDSEFVWVVAGLGGGTGTGSIIQAAQTLYNNGFDNKFGLILTLPRLTEGKVVLDNALEQLQTISRLMDSAFGSIILVDNNKLYGDYTTLEPNASVSDYLNFSNEYVADTLHELNIITASFKPYGEFHFDSSEFENLIKTPRILHLAKFSLPANSVDTDQSLTYIRQLEEYIQNGVLSGGYRLNKASRLAVSIITNESTSQRIFNLTFSNTIEKQLLEIAPIASERPIAQYKYNLKNKNDIYFYVLLAGLPLPTSIKALVEENTRLIDLENATDDEDEVFSALAGYSRTKAKKITEEKVDPFSTLSSSSNNAKTKKPNPFDLL</sequence>
<gene>
    <name evidence="5" type="ORF">M3202_18580</name>
</gene>
<evidence type="ECO:0000313" key="6">
    <source>
        <dbReference type="Proteomes" id="UP001139179"/>
    </source>
</evidence>
<organism evidence="5 6">
    <name type="scientific">Halalkalibacter oceani</name>
    <dbReference type="NCBI Taxonomy" id="1653776"/>
    <lineage>
        <taxon>Bacteria</taxon>
        <taxon>Bacillati</taxon>
        <taxon>Bacillota</taxon>
        <taxon>Bacilli</taxon>
        <taxon>Bacillales</taxon>
        <taxon>Bacillaceae</taxon>
        <taxon>Halalkalibacter</taxon>
    </lineage>
</organism>
<feature type="domain" description="Tubulin/FtsZ GTPase" evidence="4">
    <location>
        <begin position="27"/>
        <end position="220"/>
    </location>
</feature>
<feature type="region of interest" description="Disordered" evidence="3">
    <location>
        <begin position="415"/>
        <end position="439"/>
    </location>
</feature>
<keyword evidence="6" id="KW-1185">Reference proteome</keyword>